<sequence>MKKIIILTVFLTTLSTFAQKSINNYKYLVVPLQWEFSNGKDAWRLNTLVRYLFKEEGFNVYFDEEKLPEDLFKDRCLALYVDVNKIEGGFLKNRMQISLLNCKGKEVMLSKVGESKKKDHKQAYNEAVREAFESFMGLNYRYEPMQKVNNEAGNVKTSNQVIQQEESIQTKSKLIQGANLTGSETRKAESKSQLSQSIVYYAQAIPEGYQVVNTVPEVVMILLKTSAENVFMVKGKTATVFKKDGKWIYSENDGKTTIEKELNIEF</sequence>
<feature type="chain" id="PRO_5013125625" evidence="1">
    <location>
        <begin position="19"/>
        <end position="266"/>
    </location>
</feature>
<organism evidence="2 3">
    <name type="scientific">Winogradskyella aurantia</name>
    <dbReference type="NCBI Taxonomy" id="1915063"/>
    <lineage>
        <taxon>Bacteria</taxon>
        <taxon>Pseudomonadati</taxon>
        <taxon>Bacteroidota</taxon>
        <taxon>Flavobacteriia</taxon>
        <taxon>Flavobacteriales</taxon>
        <taxon>Flavobacteriaceae</taxon>
        <taxon>Winogradskyella</taxon>
    </lineage>
</organism>
<gene>
    <name evidence="2" type="ORF">CA834_13595</name>
</gene>
<evidence type="ECO:0000313" key="3">
    <source>
        <dbReference type="Proteomes" id="UP000216840"/>
    </source>
</evidence>
<evidence type="ECO:0000256" key="1">
    <source>
        <dbReference type="SAM" id="SignalP"/>
    </source>
</evidence>
<accession>A0A265UNK5</accession>
<dbReference type="OrthoDB" id="1274006at2"/>
<dbReference type="RefSeq" id="WP_094969270.1">
    <property type="nucleotide sequence ID" value="NZ_NGJN01000008.1"/>
</dbReference>
<keyword evidence="1" id="KW-0732">Signal</keyword>
<proteinExistence type="predicted"/>
<feature type="signal peptide" evidence="1">
    <location>
        <begin position="1"/>
        <end position="18"/>
    </location>
</feature>
<protein>
    <submittedName>
        <fullName evidence="2">Uncharacterized protein</fullName>
    </submittedName>
</protein>
<evidence type="ECO:0000313" key="2">
    <source>
        <dbReference type="EMBL" id="OZV66870.1"/>
    </source>
</evidence>
<reference evidence="2 3" key="1">
    <citation type="submission" date="2017-05" db="EMBL/GenBank/DDBJ databases">
        <title>The draft genome sequence of Idiomarina salinarum WNB302.</title>
        <authorList>
            <person name="Sun Y."/>
            <person name="Chen B."/>
            <person name="Du Z."/>
        </authorList>
    </citation>
    <scope>NUCLEOTIDE SEQUENCE [LARGE SCALE GENOMIC DNA]</scope>
    <source>
        <strain evidence="2 3">WNB302</strain>
    </source>
</reference>
<comment type="caution">
    <text evidence="2">The sequence shown here is derived from an EMBL/GenBank/DDBJ whole genome shotgun (WGS) entry which is preliminary data.</text>
</comment>
<dbReference type="EMBL" id="NGJN01000008">
    <property type="protein sequence ID" value="OZV66870.1"/>
    <property type="molecule type" value="Genomic_DNA"/>
</dbReference>
<dbReference type="Proteomes" id="UP000216840">
    <property type="component" value="Unassembled WGS sequence"/>
</dbReference>
<name>A0A265UNK5_9FLAO</name>
<keyword evidence="3" id="KW-1185">Reference proteome</keyword>
<dbReference type="AlphaFoldDB" id="A0A265UNK5"/>